<proteinExistence type="predicted"/>
<gene>
    <name evidence="2" type="ORF">AB0I59_29295</name>
</gene>
<name>A0ABV3GM61_MICGL</name>
<organism evidence="2 3">
    <name type="scientific">Microtetraspora glauca</name>
    <dbReference type="NCBI Taxonomy" id="1996"/>
    <lineage>
        <taxon>Bacteria</taxon>
        <taxon>Bacillati</taxon>
        <taxon>Actinomycetota</taxon>
        <taxon>Actinomycetes</taxon>
        <taxon>Streptosporangiales</taxon>
        <taxon>Streptosporangiaceae</taxon>
        <taxon>Microtetraspora</taxon>
    </lineage>
</organism>
<accession>A0ABV3GM61</accession>
<dbReference type="RefSeq" id="WP_061260135.1">
    <property type="nucleotide sequence ID" value="NZ_JBFALK010000018.1"/>
</dbReference>
<comment type="caution">
    <text evidence="2">The sequence shown here is derived from an EMBL/GenBank/DDBJ whole genome shotgun (WGS) entry which is preliminary data.</text>
</comment>
<keyword evidence="3" id="KW-1185">Reference proteome</keyword>
<evidence type="ECO:0000313" key="3">
    <source>
        <dbReference type="Proteomes" id="UP001551675"/>
    </source>
</evidence>
<dbReference type="Proteomes" id="UP001551675">
    <property type="component" value="Unassembled WGS sequence"/>
</dbReference>
<protein>
    <submittedName>
        <fullName evidence="2">Pentapeptide repeat-containing protein</fullName>
    </submittedName>
</protein>
<dbReference type="Pfam" id="PF13576">
    <property type="entry name" value="Pentapeptide_3"/>
    <property type="match status" value="1"/>
</dbReference>
<sequence length="129" mass="13552">MACDASTIIRLVAAHLRESAPISWIGADLDFTGVVFDNGTDFTGAVFSDGRVWFGGAVFSGGRVSFNDAEFSGGQVDFTRVADWSHPPIDLPAQAPGLDLPPQPVARSVEEDTEQTKTGDGAGSPEPMP</sequence>
<feature type="region of interest" description="Disordered" evidence="1">
    <location>
        <begin position="87"/>
        <end position="129"/>
    </location>
</feature>
<dbReference type="EMBL" id="JBFALK010000018">
    <property type="protein sequence ID" value="MEV0972720.1"/>
    <property type="molecule type" value="Genomic_DNA"/>
</dbReference>
<feature type="compositionally biased region" description="Basic and acidic residues" evidence="1">
    <location>
        <begin position="108"/>
        <end position="117"/>
    </location>
</feature>
<evidence type="ECO:0000256" key="1">
    <source>
        <dbReference type="SAM" id="MobiDB-lite"/>
    </source>
</evidence>
<dbReference type="InterPro" id="IPR001646">
    <property type="entry name" value="5peptide_repeat"/>
</dbReference>
<reference evidence="2 3" key="1">
    <citation type="submission" date="2024-06" db="EMBL/GenBank/DDBJ databases">
        <title>The Natural Products Discovery Center: Release of the First 8490 Sequenced Strains for Exploring Actinobacteria Biosynthetic Diversity.</title>
        <authorList>
            <person name="Kalkreuter E."/>
            <person name="Kautsar S.A."/>
            <person name="Yang D."/>
            <person name="Bader C.D."/>
            <person name="Teijaro C.N."/>
            <person name="Fluegel L."/>
            <person name="Davis C.M."/>
            <person name="Simpson J.R."/>
            <person name="Lauterbach L."/>
            <person name="Steele A.D."/>
            <person name="Gui C."/>
            <person name="Meng S."/>
            <person name="Li G."/>
            <person name="Viehrig K."/>
            <person name="Ye F."/>
            <person name="Su P."/>
            <person name="Kiefer A.F."/>
            <person name="Nichols A."/>
            <person name="Cepeda A.J."/>
            <person name="Yan W."/>
            <person name="Fan B."/>
            <person name="Jiang Y."/>
            <person name="Adhikari A."/>
            <person name="Zheng C.-J."/>
            <person name="Schuster L."/>
            <person name="Cowan T.M."/>
            <person name="Smanski M.J."/>
            <person name="Chevrette M.G."/>
            <person name="De Carvalho L.P.S."/>
            <person name="Shen B."/>
        </authorList>
    </citation>
    <scope>NUCLEOTIDE SEQUENCE [LARGE SCALE GENOMIC DNA]</scope>
    <source>
        <strain evidence="2 3">NPDC050100</strain>
    </source>
</reference>
<evidence type="ECO:0000313" key="2">
    <source>
        <dbReference type="EMBL" id="MEV0972720.1"/>
    </source>
</evidence>